<gene>
    <name evidence="2" type="ORF">FJQ98_23500</name>
</gene>
<evidence type="ECO:0000313" key="2">
    <source>
        <dbReference type="EMBL" id="QQP12047.1"/>
    </source>
</evidence>
<feature type="transmembrane region" description="Helical" evidence="1">
    <location>
        <begin position="57"/>
        <end position="76"/>
    </location>
</feature>
<organism evidence="2 3">
    <name type="scientific">Lysinibacillus agricola</name>
    <dbReference type="NCBI Taxonomy" id="2590012"/>
    <lineage>
        <taxon>Bacteria</taxon>
        <taxon>Bacillati</taxon>
        <taxon>Bacillota</taxon>
        <taxon>Bacilli</taxon>
        <taxon>Bacillales</taxon>
        <taxon>Bacillaceae</taxon>
        <taxon>Lysinibacillus</taxon>
    </lineage>
</organism>
<evidence type="ECO:0000313" key="3">
    <source>
        <dbReference type="Proteomes" id="UP000596049"/>
    </source>
</evidence>
<keyword evidence="1" id="KW-1133">Transmembrane helix</keyword>
<feature type="transmembrane region" description="Helical" evidence="1">
    <location>
        <begin position="122"/>
        <end position="141"/>
    </location>
</feature>
<sequence>MKNPYDYLFSGMGFVFIDLSSFGLPDILPDFIGYLFFAYGIHLLPSFHNLKRWSKNFAIILMVMSFFVELDQWLGYQILGEIGIQFMQFLFIIFMYYVFQLLLHIHNNKALEVKTFKTYQKFMAFMLCGFVIQAFSINFDASMRENVHLIGSLLQLFSFVLFINLCRTCHEYFKKIKENKVHSLE</sequence>
<proteinExistence type="predicted"/>
<feature type="transmembrane region" description="Helical" evidence="1">
    <location>
        <begin position="147"/>
        <end position="166"/>
    </location>
</feature>
<dbReference type="Proteomes" id="UP000596049">
    <property type="component" value="Chromosome"/>
</dbReference>
<accession>A0ABX7ARX3</accession>
<reference evidence="2 3" key="1">
    <citation type="submission" date="2020-01" db="EMBL/GenBank/DDBJ databases">
        <authorList>
            <person name="Liu G."/>
            <person name="Liu B."/>
        </authorList>
    </citation>
    <scope>NUCLEOTIDE SEQUENCE [LARGE SCALE GENOMIC DNA]</scope>
    <source>
        <strain evidence="2 3">FJAT-51161</strain>
    </source>
</reference>
<protein>
    <submittedName>
        <fullName evidence="2">Uncharacterized protein</fullName>
    </submittedName>
</protein>
<evidence type="ECO:0000256" key="1">
    <source>
        <dbReference type="SAM" id="Phobius"/>
    </source>
</evidence>
<keyword evidence="1" id="KW-0472">Membrane</keyword>
<name>A0ABX7ARX3_9BACI</name>
<dbReference type="RefSeq" id="WP_053594834.1">
    <property type="nucleotide sequence ID" value="NZ_CP067341.1"/>
</dbReference>
<feature type="transmembrane region" description="Helical" evidence="1">
    <location>
        <begin position="82"/>
        <end position="102"/>
    </location>
</feature>
<keyword evidence="1" id="KW-0812">Transmembrane</keyword>
<feature type="transmembrane region" description="Helical" evidence="1">
    <location>
        <begin position="31"/>
        <end position="50"/>
    </location>
</feature>
<dbReference type="EMBL" id="CP067341">
    <property type="protein sequence ID" value="QQP12047.1"/>
    <property type="molecule type" value="Genomic_DNA"/>
</dbReference>
<keyword evidence="3" id="KW-1185">Reference proteome</keyword>